<accession>A0A252F4G7</accession>
<name>A0A252F4G7_9FIRM</name>
<evidence type="ECO:0000313" key="3">
    <source>
        <dbReference type="Proteomes" id="UP000194903"/>
    </source>
</evidence>
<dbReference type="EMBL" id="NHOC01000005">
    <property type="protein sequence ID" value="OUM20673.1"/>
    <property type="molecule type" value="Genomic_DNA"/>
</dbReference>
<comment type="caution">
    <text evidence="2">The sequence shown here is derived from an EMBL/GenBank/DDBJ whole genome shotgun (WGS) entry which is preliminary data.</text>
</comment>
<dbReference type="Pfam" id="PF13529">
    <property type="entry name" value="Peptidase_C39_2"/>
    <property type="match status" value="1"/>
</dbReference>
<evidence type="ECO:0000313" key="2">
    <source>
        <dbReference type="EMBL" id="OUM20673.1"/>
    </source>
</evidence>
<dbReference type="Proteomes" id="UP000194903">
    <property type="component" value="Unassembled WGS sequence"/>
</dbReference>
<organism evidence="2 3">
    <name type="scientific">Butyricicoccus porcorum</name>
    <dbReference type="NCBI Taxonomy" id="1945634"/>
    <lineage>
        <taxon>Bacteria</taxon>
        <taxon>Bacillati</taxon>
        <taxon>Bacillota</taxon>
        <taxon>Clostridia</taxon>
        <taxon>Eubacteriales</taxon>
        <taxon>Butyricicoccaceae</taxon>
        <taxon>Butyricicoccus</taxon>
    </lineage>
</organism>
<sequence>MKRRSKLFISLCTIILLLSTFSTGLAGNLSVTRYQQEKSNWCWAASAQMVGKYITGTLRSQSLVCRYVMGETSNIPADISQMKTALFYTTERTAYSSNSPLSLATTKSKINASRPFIARLGWSSGGGHAVVIGGYNNSNVRVIDPASGCGTKDFTYTSMTSGVRFQSGYGSWTHSVWVN</sequence>
<protein>
    <recommendedName>
        <fullName evidence="1">Peptidase C39-like domain-containing protein</fullName>
    </recommendedName>
</protein>
<evidence type="ECO:0000259" key="1">
    <source>
        <dbReference type="Pfam" id="PF13529"/>
    </source>
</evidence>
<proteinExistence type="predicted"/>
<feature type="domain" description="Peptidase C39-like" evidence="1">
    <location>
        <begin position="29"/>
        <end position="146"/>
    </location>
</feature>
<dbReference type="AlphaFoldDB" id="A0A252F4G7"/>
<reference evidence="2 3" key="1">
    <citation type="submission" date="2017-05" db="EMBL/GenBank/DDBJ databases">
        <title>Butyricicoccus porcorum sp. nov. a butyrate-producing bacterium from the swine intestinal tract.</title>
        <authorList>
            <person name="Trachsel J."/>
            <person name="Humphrey S."/>
            <person name="Allen H.K."/>
        </authorList>
    </citation>
    <scope>NUCLEOTIDE SEQUENCE [LARGE SCALE GENOMIC DNA]</scope>
    <source>
        <strain evidence="2">BB10</strain>
    </source>
</reference>
<gene>
    <name evidence="2" type="ORF">CBW42_07560</name>
</gene>
<dbReference type="OrthoDB" id="9761789at2"/>
<dbReference type="RefSeq" id="WP_087019386.1">
    <property type="nucleotide sequence ID" value="NZ_CP178353.1"/>
</dbReference>
<dbReference type="Gene3D" id="3.90.70.10">
    <property type="entry name" value="Cysteine proteinases"/>
    <property type="match status" value="1"/>
</dbReference>
<dbReference type="InterPro" id="IPR039564">
    <property type="entry name" value="Peptidase_C39-like"/>
</dbReference>
<keyword evidence="3" id="KW-1185">Reference proteome</keyword>